<evidence type="ECO:0000256" key="1">
    <source>
        <dbReference type="ARBA" id="ARBA00023242"/>
    </source>
</evidence>
<evidence type="ECO:0000313" key="4">
    <source>
        <dbReference type="EMBL" id="KZO97639.1"/>
    </source>
</evidence>
<dbReference type="GO" id="GO:0000981">
    <property type="term" value="F:DNA-binding transcription factor activity, RNA polymerase II-specific"/>
    <property type="evidence" value="ECO:0007669"/>
    <property type="project" value="InterPro"/>
</dbReference>
<dbReference type="SUPFAM" id="SSF57701">
    <property type="entry name" value="Zn2/Cys6 DNA-binding domain"/>
    <property type="match status" value="2"/>
</dbReference>
<keyword evidence="1" id="KW-0539">Nucleus</keyword>
<sequence length="192" mass="21347">MSLQMVLYKGSDTGTIPSTRGNLSSSGEILSGSRATAMHRACDHCKQTKYRCEFEPGVQGCVRCRRGGFPCVVSPRKQRAARPPRKATTNLASEPSNIAPPPRPSCMHCKRLMVKCEFKPDVSRCVRCLRSGFECVVPRRKGHRRRPRPPPSDDSESDTTRATTSAQQRASAQQREQFHLSQYIASTGKARL</sequence>
<protein>
    <recommendedName>
        <fullName evidence="3">Zn(2)-C6 fungal-type domain-containing protein</fullName>
    </recommendedName>
</protein>
<keyword evidence="5" id="KW-1185">Reference proteome</keyword>
<evidence type="ECO:0000259" key="3">
    <source>
        <dbReference type="PROSITE" id="PS50048"/>
    </source>
</evidence>
<dbReference type="InterPro" id="IPR050797">
    <property type="entry name" value="Carb_Metab_Trans_Reg"/>
</dbReference>
<dbReference type="Gene3D" id="4.10.240.10">
    <property type="entry name" value="Zn(2)-C6 fungal-type DNA-binding domain"/>
    <property type="match status" value="2"/>
</dbReference>
<name>A0A167NEV4_CALVF</name>
<dbReference type="AlphaFoldDB" id="A0A167NEV4"/>
<feature type="compositionally biased region" description="Low complexity" evidence="2">
    <location>
        <begin position="160"/>
        <end position="175"/>
    </location>
</feature>
<evidence type="ECO:0000313" key="5">
    <source>
        <dbReference type="Proteomes" id="UP000076738"/>
    </source>
</evidence>
<dbReference type="EMBL" id="KV417279">
    <property type="protein sequence ID" value="KZO97639.1"/>
    <property type="molecule type" value="Genomic_DNA"/>
</dbReference>
<feature type="domain" description="Zn(2)-C6 fungal-type" evidence="3">
    <location>
        <begin position="41"/>
        <end position="73"/>
    </location>
</feature>
<evidence type="ECO:0000256" key="2">
    <source>
        <dbReference type="SAM" id="MobiDB-lite"/>
    </source>
</evidence>
<feature type="region of interest" description="Disordered" evidence="2">
    <location>
        <begin position="139"/>
        <end position="192"/>
    </location>
</feature>
<dbReference type="InterPro" id="IPR001138">
    <property type="entry name" value="Zn2Cys6_DnaBD"/>
</dbReference>
<dbReference type="Proteomes" id="UP000076738">
    <property type="component" value="Unassembled WGS sequence"/>
</dbReference>
<dbReference type="Pfam" id="PF00172">
    <property type="entry name" value="Zn_clus"/>
    <property type="match status" value="2"/>
</dbReference>
<reference evidence="4 5" key="1">
    <citation type="journal article" date="2016" name="Mol. Biol. Evol.">
        <title>Comparative Genomics of Early-Diverging Mushroom-Forming Fungi Provides Insights into the Origins of Lignocellulose Decay Capabilities.</title>
        <authorList>
            <person name="Nagy L.G."/>
            <person name="Riley R."/>
            <person name="Tritt A."/>
            <person name="Adam C."/>
            <person name="Daum C."/>
            <person name="Floudas D."/>
            <person name="Sun H."/>
            <person name="Yadav J.S."/>
            <person name="Pangilinan J."/>
            <person name="Larsson K.H."/>
            <person name="Matsuura K."/>
            <person name="Barry K."/>
            <person name="Labutti K."/>
            <person name="Kuo R."/>
            <person name="Ohm R.A."/>
            <person name="Bhattacharya S.S."/>
            <person name="Shirouzu T."/>
            <person name="Yoshinaga Y."/>
            <person name="Martin F.M."/>
            <person name="Grigoriev I.V."/>
            <person name="Hibbett D.S."/>
        </authorList>
    </citation>
    <scope>NUCLEOTIDE SEQUENCE [LARGE SCALE GENOMIC DNA]</scope>
    <source>
        <strain evidence="4 5">TUFC12733</strain>
    </source>
</reference>
<dbReference type="PANTHER" id="PTHR31668">
    <property type="entry name" value="GLUCOSE TRANSPORT TRANSCRIPTION REGULATOR RGT1-RELATED-RELATED"/>
    <property type="match status" value="1"/>
</dbReference>
<accession>A0A167NEV4</accession>
<feature type="compositionally biased region" description="Basic residues" evidence="2">
    <location>
        <begin position="139"/>
        <end position="148"/>
    </location>
</feature>
<feature type="region of interest" description="Disordered" evidence="2">
    <location>
        <begin position="77"/>
        <end position="102"/>
    </location>
</feature>
<dbReference type="PROSITE" id="PS00463">
    <property type="entry name" value="ZN2_CY6_FUNGAL_1"/>
    <property type="match status" value="1"/>
</dbReference>
<dbReference type="InterPro" id="IPR036864">
    <property type="entry name" value="Zn2-C6_fun-type_DNA-bd_sf"/>
</dbReference>
<gene>
    <name evidence="4" type="ORF">CALVIDRAFT_77247</name>
</gene>
<organism evidence="4 5">
    <name type="scientific">Calocera viscosa (strain TUFC12733)</name>
    <dbReference type="NCBI Taxonomy" id="1330018"/>
    <lineage>
        <taxon>Eukaryota</taxon>
        <taxon>Fungi</taxon>
        <taxon>Dikarya</taxon>
        <taxon>Basidiomycota</taxon>
        <taxon>Agaricomycotina</taxon>
        <taxon>Dacrymycetes</taxon>
        <taxon>Dacrymycetales</taxon>
        <taxon>Dacrymycetaceae</taxon>
        <taxon>Calocera</taxon>
    </lineage>
</organism>
<dbReference type="SMART" id="SM00066">
    <property type="entry name" value="GAL4"/>
    <property type="match status" value="2"/>
</dbReference>
<dbReference type="GO" id="GO:0008270">
    <property type="term" value="F:zinc ion binding"/>
    <property type="evidence" value="ECO:0007669"/>
    <property type="project" value="InterPro"/>
</dbReference>
<dbReference type="PROSITE" id="PS50048">
    <property type="entry name" value="ZN2_CY6_FUNGAL_2"/>
    <property type="match status" value="1"/>
</dbReference>
<proteinExistence type="predicted"/>